<keyword evidence="9 10" id="KW-0472">Membrane</keyword>
<dbReference type="SUPFAM" id="SSF53448">
    <property type="entry name" value="Nucleotide-diphospho-sugar transferases"/>
    <property type="match status" value="1"/>
</dbReference>
<proteinExistence type="inferred from homology"/>
<keyword evidence="5 10" id="KW-0812">Transmembrane</keyword>
<dbReference type="PANTHER" id="PTHR31646:SF1">
    <property type="entry name" value="ALPHA-1,2-MANNOSYLTRANSFERASE MNN2"/>
    <property type="match status" value="1"/>
</dbReference>
<keyword evidence="12" id="KW-1185">Reference proteome</keyword>
<evidence type="ECO:0000256" key="5">
    <source>
        <dbReference type="ARBA" id="ARBA00022692"/>
    </source>
</evidence>
<name>A0ABR4NZ68_9SACH</name>
<dbReference type="InterPro" id="IPR022751">
    <property type="entry name" value="Alpha_mannosyltransferase"/>
</dbReference>
<keyword evidence="7 10" id="KW-1133">Transmembrane helix</keyword>
<gene>
    <name evidence="11" type="ORF">RNJ44_03047</name>
</gene>
<organism evidence="11 12">
    <name type="scientific">Nakaseomyces bracarensis</name>
    <dbReference type="NCBI Taxonomy" id="273131"/>
    <lineage>
        <taxon>Eukaryota</taxon>
        <taxon>Fungi</taxon>
        <taxon>Dikarya</taxon>
        <taxon>Ascomycota</taxon>
        <taxon>Saccharomycotina</taxon>
        <taxon>Saccharomycetes</taxon>
        <taxon>Saccharomycetales</taxon>
        <taxon>Saccharomycetaceae</taxon>
        <taxon>Nakaseomyces</taxon>
    </lineage>
</organism>
<accession>A0ABR4NZ68</accession>
<comment type="caution">
    <text evidence="11">The sequence shown here is derived from an EMBL/GenBank/DDBJ whole genome shotgun (WGS) entry which is preliminary data.</text>
</comment>
<sequence>MGLKRSKGILIGILVIIVVWRYLYHVKGPMSLIEAEDPALSQFYLDLFKTVNQYRPTTPPSNQDKLVFKQKCTLDRPIEVTDNSEDSLGKLSYKTLDYCFHLSPSQTANLRTAHNGYIKRVQELFGGPDEALLQMLAPKSKGIVTIANEQTLLALMSSIPRLRSLGSKLPIEVMFGPMATRENEFCQDFLPKFNGRCVYMADLLPRWAIKEYTFDDKTTYLFVPLVSDFKSILYMDGNHFAEMNLDSLFTLKPYMEEGLVLWPSNWRKTISPVFYKISDGKIDLNKRVRNANDDVSSPSRYMDLKSSDLQFELLSRTPMHDLDGAIPDPATHPGVYMLDKEKHFKTVLLSIYYRINGKMWFDKMFASEDPQRGHHDSFVAAAHALGKPYHQVRMSPTQRDDVVSHIDPSFDQEAYDKLLERIQTGAIDVAHYDSDYETTTFDKMMKTAAGSTGNAAFIEFPKSHFHLTTTRIESLRNDKQEYNNLYGTLCVQRLKLKFIEDNPSTYDINQICTYLDNIAMGG</sequence>
<comment type="subcellular location">
    <subcellularLocation>
        <location evidence="1">Golgi apparatus membrane</location>
        <topology evidence="1">Single-pass type II membrane protein</topology>
    </subcellularLocation>
</comment>
<evidence type="ECO:0000256" key="9">
    <source>
        <dbReference type="ARBA" id="ARBA00023136"/>
    </source>
</evidence>
<comment type="pathway">
    <text evidence="2">Protein modification; protein glycosylation.</text>
</comment>
<comment type="similarity">
    <text evidence="3">Belongs to the MNN1/MNT family.</text>
</comment>
<dbReference type="EMBL" id="JBEVYD010000003">
    <property type="protein sequence ID" value="KAL3234285.1"/>
    <property type="molecule type" value="Genomic_DNA"/>
</dbReference>
<evidence type="ECO:0000313" key="11">
    <source>
        <dbReference type="EMBL" id="KAL3234285.1"/>
    </source>
</evidence>
<evidence type="ECO:0000256" key="2">
    <source>
        <dbReference type="ARBA" id="ARBA00004922"/>
    </source>
</evidence>
<evidence type="ECO:0000313" key="12">
    <source>
        <dbReference type="Proteomes" id="UP001623330"/>
    </source>
</evidence>
<evidence type="ECO:0000256" key="1">
    <source>
        <dbReference type="ARBA" id="ARBA00004323"/>
    </source>
</evidence>
<evidence type="ECO:0000256" key="10">
    <source>
        <dbReference type="SAM" id="Phobius"/>
    </source>
</evidence>
<dbReference type="Pfam" id="PF11051">
    <property type="entry name" value="Mannosyl_trans3"/>
    <property type="match status" value="1"/>
</dbReference>
<feature type="transmembrane region" description="Helical" evidence="10">
    <location>
        <begin position="7"/>
        <end position="24"/>
    </location>
</feature>
<evidence type="ECO:0000256" key="8">
    <source>
        <dbReference type="ARBA" id="ARBA00023034"/>
    </source>
</evidence>
<dbReference type="PANTHER" id="PTHR31646">
    <property type="entry name" value="ALPHA-1,2-MANNOSYLTRANSFERASE MNN2"/>
    <property type="match status" value="1"/>
</dbReference>
<evidence type="ECO:0000256" key="3">
    <source>
        <dbReference type="ARBA" id="ARBA00009105"/>
    </source>
</evidence>
<keyword evidence="6" id="KW-0735">Signal-anchor</keyword>
<dbReference type="InterPro" id="IPR029044">
    <property type="entry name" value="Nucleotide-diphossugar_trans"/>
</dbReference>
<keyword evidence="4" id="KW-0808">Transferase</keyword>
<dbReference type="Proteomes" id="UP001623330">
    <property type="component" value="Unassembled WGS sequence"/>
</dbReference>
<evidence type="ECO:0000256" key="7">
    <source>
        <dbReference type="ARBA" id="ARBA00022989"/>
    </source>
</evidence>
<reference evidence="11 12" key="1">
    <citation type="submission" date="2024-05" db="EMBL/GenBank/DDBJ databases">
        <title>Long read based assembly of the Candida bracarensis genome reveals expanded adhesin content.</title>
        <authorList>
            <person name="Marcet-Houben M."/>
            <person name="Ksiezopolska E."/>
            <person name="Gabaldon T."/>
        </authorList>
    </citation>
    <scope>NUCLEOTIDE SEQUENCE [LARGE SCALE GENOMIC DNA]</scope>
    <source>
        <strain evidence="11 12">CBM6</strain>
    </source>
</reference>
<protein>
    <submittedName>
        <fullName evidence="11">Alpha-1,2-mannosyltransferase MNN5</fullName>
    </submittedName>
</protein>
<evidence type="ECO:0000256" key="4">
    <source>
        <dbReference type="ARBA" id="ARBA00022679"/>
    </source>
</evidence>
<keyword evidence="8" id="KW-0333">Golgi apparatus</keyword>
<evidence type="ECO:0000256" key="6">
    <source>
        <dbReference type="ARBA" id="ARBA00022968"/>
    </source>
</evidence>